<proteinExistence type="predicted"/>
<dbReference type="eggNOG" id="COG0840">
    <property type="taxonomic scope" value="Bacteria"/>
</dbReference>
<dbReference type="Pfam" id="PF13407">
    <property type="entry name" value="Peripla_BP_4"/>
    <property type="match status" value="1"/>
</dbReference>
<protein>
    <submittedName>
        <fullName evidence="6">Methyl-accepting protein RppA</fullName>
    </submittedName>
</protein>
<keyword evidence="1 2" id="KW-0807">Transducer</keyword>
<dbReference type="HOGENOM" id="CLU_320483_0_0_0"/>
<dbReference type="Pfam" id="PF00015">
    <property type="entry name" value="MCPsignal"/>
    <property type="match status" value="1"/>
</dbReference>
<dbReference type="PANTHER" id="PTHR32089:SF112">
    <property type="entry name" value="LYSOZYME-LIKE PROTEIN-RELATED"/>
    <property type="match status" value="1"/>
</dbReference>
<name>A0A081C4S3_VECG1</name>
<evidence type="ECO:0000256" key="3">
    <source>
        <dbReference type="SAM" id="Coils"/>
    </source>
</evidence>
<feature type="transmembrane region" description="Helical" evidence="4">
    <location>
        <begin position="41"/>
        <end position="61"/>
    </location>
</feature>
<dbReference type="PROSITE" id="PS50111">
    <property type="entry name" value="CHEMOTAXIS_TRANSDUC_2"/>
    <property type="match status" value="1"/>
</dbReference>
<evidence type="ECO:0000256" key="4">
    <source>
        <dbReference type="SAM" id="Phobius"/>
    </source>
</evidence>
<dbReference type="GO" id="GO:0016020">
    <property type="term" value="C:membrane"/>
    <property type="evidence" value="ECO:0007669"/>
    <property type="project" value="InterPro"/>
</dbReference>
<evidence type="ECO:0000256" key="1">
    <source>
        <dbReference type="ARBA" id="ARBA00023224"/>
    </source>
</evidence>
<feature type="domain" description="Methyl-accepting transducer" evidence="5">
    <location>
        <begin position="256"/>
        <end position="492"/>
    </location>
</feature>
<keyword evidence="4" id="KW-0812">Transmembrane</keyword>
<evidence type="ECO:0000313" key="6">
    <source>
        <dbReference type="EMBL" id="GAK59578.1"/>
    </source>
</evidence>
<dbReference type="Gene3D" id="1.10.287.950">
    <property type="entry name" value="Methyl-accepting chemotaxis protein"/>
    <property type="match status" value="1"/>
</dbReference>
<reference evidence="6 7" key="1">
    <citation type="journal article" date="2015" name="PeerJ">
        <title>First genomic representation of candidate bacterial phylum KSB3 points to enhanced environmental sensing as a trigger of wastewater bulking.</title>
        <authorList>
            <person name="Sekiguchi Y."/>
            <person name="Ohashi A."/>
            <person name="Parks D.H."/>
            <person name="Yamauchi T."/>
            <person name="Tyson G.W."/>
            <person name="Hugenholtz P."/>
        </authorList>
    </citation>
    <scope>NUCLEOTIDE SEQUENCE [LARGE SCALE GENOMIC DNA]</scope>
</reference>
<feature type="transmembrane region" description="Helical" evidence="4">
    <location>
        <begin position="9"/>
        <end position="29"/>
    </location>
</feature>
<evidence type="ECO:0000256" key="2">
    <source>
        <dbReference type="PROSITE-ProRule" id="PRU00284"/>
    </source>
</evidence>
<keyword evidence="3" id="KW-0175">Coiled coil</keyword>
<gene>
    <name evidence="6" type="ORF">U27_06563</name>
</gene>
<dbReference type="InterPro" id="IPR004089">
    <property type="entry name" value="MCPsignal_dom"/>
</dbReference>
<dbReference type="Gene3D" id="3.40.50.2300">
    <property type="match status" value="2"/>
</dbReference>
<feature type="coiled-coil region" evidence="3">
    <location>
        <begin position="547"/>
        <end position="574"/>
    </location>
</feature>
<sequence length="879" mass="97526">MRTFRLRALFLGINLIAGILLLGSVLWGSQQAGPVVLTWKAIILMAAAIIFVMILINLILLSRWILRPLKNVSTLVEALGQKEHGSYRTSSRIREFSEFEQKLAFKAQAIETIIHTGDEFFEQGTTYEQQLPLQTRENALGDLVQRFFTLFTAISGYLEKIIHKQLLINTPQELQATPIEPYLQKLVTGFRQIIFAHSTQIKQISRTSAEIATMSLQGTHNAEVETQTIENISVSIYELVEQLQEVMQHLLRQSDSLDSTFTDIEHLLESIQNINISVEQLSTSAEFTSHSISSIHGFMQEINDHAHSLAQISETISTEASEGVQAVNAVGEGIYTIKIMVGNAATAIQELGQQSEQIGDILEVINSIAEQTNLLALNASIIAAQAGEHGRGFAVVAGEVRELAERTRGSTQEIRQIIQSFQTKVLQGSAAMTQSLDAVEAGVKLAGRSEMLLRQISERIQEAKQMSTTLAKATVTQTENSQQVKQATEKISQKLDELLTTANHQAEDSTHLAEMAHILRESSHHIDQVAAVQIQETDTIVHAVGRIQDLLHRNAKIIQQLQKSSEELGKLESELASDMGQFLVTARQLPEDFDPACPTVAFVFPIAISFFELIYQGAQSVFRANHVQTLALYSQDNPVLQAEHVNWLRQQSWLKGIVFSPVDEQTGTFLVKENLKYQIPIGVVDRPIKDANLLVISDNQRGGELAAELLKEKLDDDSTVFVCGSYSIPSIYTRMKGFFNKVNLYGWQVVEIFFPSVDDLEQAKQIILEAFRATPDAQGIFLTAENLSLAYVELCQKEKITEHQVYAVCYDTDPALLQAIVRGDVLGTIDQHCGNLGKAVAQELLQLLESTGSPYPSTPKEVLVPVQLITMNTLHAPKS</sequence>
<keyword evidence="4" id="KW-0472">Membrane</keyword>
<keyword evidence="7" id="KW-1185">Reference proteome</keyword>
<dbReference type="STRING" id="1499967.U27_06563"/>
<dbReference type="Proteomes" id="UP000030661">
    <property type="component" value="Unassembled WGS sequence"/>
</dbReference>
<dbReference type="CDD" id="cd11386">
    <property type="entry name" value="MCP_signal"/>
    <property type="match status" value="1"/>
</dbReference>
<dbReference type="PANTHER" id="PTHR32089">
    <property type="entry name" value="METHYL-ACCEPTING CHEMOTAXIS PROTEIN MCPB"/>
    <property type="match status" value="1"/>
</dbReference>
<dbReference type="InterPro" id="IPR028082">
    <property type="entry name" value="Peripla_BP_I"/>
</dbReference>
<dbReference type="SUPFAM" id="SSF58104">
    <property type="entry name" value="Methyl-accepting chemotaxis protein (MCP) signaling domain"/>
    <property type="match status" value="1"/>
</dbReference>
<accession>A0A081C4S3</accession>
<organism evidence="6 7">
    <name type="scientific">Vecturithrix granuli</name>
    <dbReference type="NCBI Taxonomy" id="1499967"/>
    <lineage>
        <taxon>Bacteria</taxon>
        <taxon>Candidatus Moduliflexota</taxon>
        <taxon>Candidatus Vecturitrichia</taxon>
        <taxon>Candidatus Vecturitrichales</taxon>
        <taxon>Candidatus Vecturitrichaceae</taxon>
        <taxon>Candidatus Vecturithrix</taxon>
    </lineage>
</organism>
<evidence type="ECO:0000259" key="5">
    <source>
        <dbReference type="PROSITE" id="PS50111"/>
    </source>
</evidence>
<dbReference type="InterPro" id="IPR025997">
    <property type="entry name" value="SBP_2_dom"/>
</dbReference>
<keyword evidence="4" id="KW-1133">Transmembrane helix</keyword>
<dbReference type="GO" id="GO:0007165">
    <property type="term" value="P:signal transduction"/>
    <property type="evidence" value="ECO:0007669"/>
    <property type="project" value="UniProtKB-KW"/>
</dbReference>
<dbReference type="AlphaFoldDB" id="A0A081C4S3"/>
<dbReference type="SMART" id="SM00283">
    <property type="entry name" value="MA"/>
    <property type="match status" value="1"/>
</dbReference>
<dbReference type="EMBL" id="DF820470">
    <property type="protein sequence ID" value="GAK59578.1"/>
    <property type="molecule type" value="Genomic_DNA"/>
</dbReference>
<evidence type="ECO:0000313" key="7">
    <source>
        <dbReference type="Proteomes" id="UP000030661"/>
    </source>
</evidence>
<dbReference type="SUPFAM" id="SSF53822">
    <property type="entry name" value="Periplasmic binding protein-like I"/>
    <property type="match status" value="1"/>
</dbReference>